<sequence>MALHSNPKLTHICQKIQIHVTFSQNHNFKS</sequence>
<protein>
    <submittedName>
        <fullName evidence="1">Uncharacterized protein</fullName>
    </submittedName>
</protein>
<proteinExistence type="predicted"/>
<accession>A0A0E9T5F2</accession>
<organism evidence="1">
    <name type="scientific">Anguilla anguilla</name>
    <name type="common">European freshwater eel</name>
    <name type="synonym">Muraena anguilla</name>
    <dbReference type="NCBI Taxonomy" id="7936"/>
    <lineage>
        <taxon>Eukaryota</taxon>
        <taxon>Metazoa</taxon>
        <taxon>Chordata</taxon>
        <taxon>Craniata</taxon>
        <taxon>Vertebrata</taxon>
        <taxon>Euteleostomi</taxon>
        <taxon>Actinopterygii</taxon>
        <taxon>Neopterygii</taxon>
        <taxon>Teleostei</taxon>
        <taxon>Anguilliformes</taxon>
        <taxon>Anguillidae</taxon>
        <taxon>Anguilla</taxon>
    </lineage>
</organism>
<reference evidence="1" key="2">
    <citation type="journal article" date="2015" name="Fish Shellfish Immunol.">
        <title>Early steps in the European eel (Anguilla anguilla)-Vibrio vulnificus interaction in the gills: Role of the RtxA13 toxin.</title>
        <authorList>
            <person name="Callol A."/>
            <person name="Pajuelo D."/>
            <person name="Ebbesson L."/>
            <person name="Teles M."/>
            <person name="MacKenzie S."/>
            <person name="Amaro C."/>
        </authorList>
    </citation>
    <scope>NUCLEOTIDE SEQUENCE</scope>
</reference>
<reference evidence="1" key="1">
    <citation type="submission" date="2014-11" db="EMBL/GenBank/DDBJ databases">
        <authorList>
            <person name="Amaro Gonzalez C."/>
        </authorList>
    </citation>
    <scope>NUCLEOTIDE SEQUENCE</scope>
</reference>
<name>A0A0E9T5F2_ANGAN</name>
<dbReference type="AlphaFoldDB" id="A0A0E9T5F2"/>
<evidence type="ECO:0000313" key="1">
    <source>
        <dbReference type="EMBL" id="JAH48871.1"/>
    </source>
</evidence>
<dbReference type="EMBL" id="GBXM01059706">
    <property type="protein sequence ID" value="JAH48871.1"/>
    <property type="molecule type" value="Transcribed_RNA"/>
</dbReference>